<dbReference type="Proteomes" id="UP000750711">
    <property type="component" value="Unassembled WGS sequence"/>
</dbReference>
<evidence type="ECO:0000313" key="1">
    <source>
        <dbReference type="EMBL" id="KAH0559335.1"/>
    </source>
</evidence>
<evidence type="ECO:0000313" key="2">
    <source>
        <dbReference type="Proteomes" id="UP000750711"/>
    </source>
</evidence>
<comment type="caution">
    <text evidence="1">The sequence shown here is derived from an EMBL/GenBank/DDBJ whole genome shotgun (WGS) entry which is preliminary data.</text>
</comment>
<reference evidence="1" key="1">
    <citation type="submission" date="2021-03" db="EMBL/GenBank/DDBJ databases">
        <title>Comparative genomics and phylogenomic investigation of the class Geoglossomycetes provide insights into ecological specialization and systematics.</title>
        <authorList>
            <person name="Melie T."/>
            <person name="Pirro S."/>
            <person name="Miller A.N."/>
            <person name="Quandt A."/>
        </authorList>
    </citation>
    <scope>NUCLEOTIDE SEQUENCE</scope>
    <source>
        <strain evidence="1">CAQ_001_2017</strain>
    </source>
</reference>
<keyword evidence="2" id="KW-1185">Reference proteome</keyword>
<dbReference type="AlphaFoldDB" id="A0A9P8RQ60"/>
<gene>
    <name evidence="1" type="ORF">GP486_004154</name>
</gene>
<organism evidence="1 2">
    <name type="scientific">Trichoglossum hirsutum</name>
    <dbReference type="NCBI Taxonomy" id="265104"/>
    <lineage>
        <taxon>Eukaryota</taxon>
        <taxon>Fungi</taxon>
        <taxon>Dikarya</taxon>
        <taxon>Ascomycota</taxon>
        <taxon>Pezizomycotina</taxon>
        <taxon>Geoglossomycetes</taxon>
        <taxon>Geoglossales</taxon>
        <taxon>Geoglossaceae</taxon>
        <taxon>Trichoglossum</taxon>
    </lineage>
</organism>
<feature type="non-terminal residue" evidence="1">
    <location>
        <position position="977"/>
    </location>
</feature>
<protein>
    <submittedName>
        <fullName evidence="1">Uncharacterized protein</fullName>
    </submittedName>
</protein>
<name>A0A9P8RQ60_9PEZI</name>
<proteinExistence type="predicted"/>
<dbReference type="EMBL" id="JAGHQM010000624">
    <property type="protein sequence ID" value="KAH0559335.1"/>
    <property type="molecule type" value="Genomic_DNA"/>
</dbReference>
<sequence length="977" mass="106482">MAFDTSIQSPYTLVRLPHPVADGFQGRFLAADVVGGSRKRKRPEVAVGIDGEGVNIYDVRLMLLAMLRAASPAPRIWCFSETANKTSPRSRSFGDAIVTTSHRDVNLPESPIVHLDVLPSGKASKIDVDVVAVHENGIARCLSMDLSREYWSTSISTPSPGDSFGGGPEGSLAVEYTATMDPAIARKGLLRSREDALSFLNPDAGKGGQATSILFLVTRPSNNALSMTKGRSIHILSIQTSLSSDSLSGRKQPQTLLTSRLPSATPQTKVSTAKARFTLHPSSGALYHVADDSLTVYDLSGAVPKILSQLTFKTSGPVSLLRISPAIILVASPASIDVYNTKHWSLQASLPTTETAPSGSTSRKRKLVDPISNKFPEQITLVSYFADTRLAIGLAGLELVAIRVALPSESSVAGGRKRDDLLINAIGRGIEVPRIAMDIKPALGSLPTVLERYYPGSALADEDRIERLITDMDRYVKRGDFENFERLFAEEVGIKRDKSSLKDWRARRDTWEKEHALNRGKEANSMGLTNGLGRHGSETTRTLEIADGRPPEFPEERPLPRWVWPEEFRGGDRFLVNPRLVRYVLGKIFSWSNGHQTSISGETGSEEHTMKPGLGIMFYAPNVFRWLVESGNFSISNLELSIRRTAPRGGFLRGLPAGDFVKALADFDPEMKLLLYVLRSSVYLDVGELLSALKLLMRSLEFPISGTRSTLQQITSGDAFGSPVVNGNSSTALRLEEDAAQRDLDLALSVLETGSAVREEALTAVLIRLHSFPSSTTAKAIRRDLSGDEVLSLVQLLRNELSRGGWTSSYLDEDVENFDEEQQSANGRGVHLISDLIGCALDSSGPAGWLLSAATSSDNDSKTMEDLVATLRFEVSAALECVEEATYLNGLLGEMVRYGKSVEMAQHPNESSKSKSRKIKTFLQNPEVRLLPLGLKADSGVSLTRVGAGGEIQRRSARDRGNLISKSVGKYSFERIR</sequence>
<accession>A0A9P8RQ60</accession>